<keyword evidence="6" id="KW-0812">Transmembrane</keyword>
<sequence>MEEKQNNGLVSSLAKQGVKKLSKKVGTALKIKILLVTCVVLITCLTLGGVFIGTLSSIQSTVTTKSGGSNTEIVGGNKPLSPEVLKWQKQVEKYAEKYGISPLVPYALAIMQVESGGNLPDLMQSSESAGLPVNTLEYEESIEQGLKHLSNVYNIAKSYGMENNFDGICQAYNYGVAYMHYLGKNKKEHTIETAESYSKDVVAPSLGNTTGQTYSYVNEVSIKYGKTYLYLNGGNFFYAELVKQYIGGSGSGTPANPSEFWKTMKAEMEKYQGWPYVWGGKNPTTGFDCSGLTAYLYQVCAGITIDSYTVSQYNVSEPVSVKDAKAGDLIFFRGTYGAPDFISHVGIYVNETTMYDSNSSGIGYHSWQDSYWQQHSPEIRRVKN</sequence>
<comment type="subcellular location">
    <subcellularLocation>
        <location evidence="1">Cell surface</location>
    </subcellularLocation>
</comment>
<dbReference type="PANTHER" id="PTHR47053:SF1">
    <property type="entry name" value="MUREIN DD-ENDOPEPTIDASE MEPH-RELATED"/>
    <property type="match status" value="1"/>
</dbReference>
<evidence type="ECO:0000256" key="6">
    <source>
        <dbReference type="SAM" id="Phobius"/>
    </source>
</evidence>
<evidence type="ECO:0000256" key="4">
    <source>
        <dbReference type="ARBA" id="ARBA00022801"/>
    </source>
</evidence>
<reference evidence="8 9" key="1">
    <citation type="submission" date="2021-03" db="EMBL/GenBank/DDBJ databases">
        <title>Enterococcal diversity collection.</title>
        <authorList>
            <person name="Gilmore M.S."/>
            <person name="Schwartzman J."/>
            <person name="Van Tyne D."/>
            <person name="Martin M."/>
            <person name="Earl A.M."/>
            <person name="Manson A.L."/>
            <person name="Straub T."/>
            <person name="Salamzade R."/>
            <person name="Saavedra J."/>
            <person name="Lebreton F."/>
            <person name="Prichula J."/>
            <person name="Schaufler K."/>
            <person name="Gaca A."/>
            <person name="Sgardioli B."/>
            <person name="Wagenaar J."/>
            <person name="Strong T."/>
        </authorList>
    </citation>
    <scope>NUCLEOTIDE SEQUENCE [LARGE SCALE GENOMIC DNA]</scope>
    <source>
        <strain evidence="8 9">MSG2901</strain>
    </source>
</reference>
<dbReference type="CDD" id="cd16891">
    <property type="entry name" value="CwlT-like"/>
    <property type="match status" value="1"/>
</dbReference>
<protein>
    <submittedName>
        <fullName evidence="8">Lysozyme family protein</fullName>
    </submittedName>
</protein>
<keyword evidence="6" id="KW-0472">Membrane</keyword>
<dbReference type="InterPro" id="IPR000064">
    <property type="entry name" value="NLP_P60_dom"/>
</dbReference>
<dbReference type="Pfam" id="PF13702">
    <property type="entry name" value="Lysozyme_like"/>
    <property type="match status" value="1"/>
</dbReference>
<dbReference type="InterPro" id="IPR023346">
    <property type="entry name" value="Lysozyme-like_dom_sf"/>
</dbReference>
<evidence type="ECO:0000256" key="5">
    <source>
        <dbReference type="ARBA" id="ARBA00022807"/>
    </source>
</evidence>
<keyword evidence="6" id="KW-1133">Transmembrane helix</keyword>
<evidence type="ECO:0000313" key="8">
    <source>
        <dbReference type="EMBL" id="MBO0481493.1"/>
    </source>
</evidence>
<name>A0ABS3HYE8_9ENTE</name>
<dbReference type="PROSITE" id="PS51935">
    <property type="entry name" value="NLPC_P60"/>
    <property type="match status" value="1"/>
</dbReference>
<dbReference type="SUPFAM" id="SSF53955">
    <property type="entry name" value="Lysozyme-like"/>
    <property type="match status" value="1"/>
</dbReference>
<keyword evidence="3" id="KW-0645">Protease</keyword>
<dbReference type="Gene3D" id="3.90.1720.10">
    <property type="entry name" value="endopeptidase domain like (from Nostoc punctiforme)"/>
    <property type="match status" value="1"/>
</dbReference>
<evidence type="ECO:0000313" key="9">
    <source>
        <dbReference type="Proteomes" id="UP000664832"/>
    </source>
</evidence>
<dbReference type="InterPro" id="IPR051202">
    <property type="entry name" value="Peptidase_C40"/>
</dbReference>
<keyword evidence="5" id="KW-0788">Thiol protease</keyword>
<dbReference type="RefSeq" id="WP_206898315.1">
    <property type="nucleotide sequence ID" value="NZ_JAFLWI010000005.1"/>
</dbReference>
<comment type="similarity">
    <text evidence="2">Belongs to the peptidase C40 family.</text>
</comment>
<dbReference type="PANTHER" id="PTHR47053">
    <property type="entry name" value="MUREIN DD-ENDOPEPTIDASE MEPH-RELATED"/>
    <property type="match status" value="1"/>
</dbReference>
<dbReference type="EMBL" id="JAFLWI010000005">
    <property type="protein sequence ID" value="MBO0481493.1"/>
    <property type="molecule type" value="Genomic_DNA"/>
</dbReference>
<dbReference type="InterPro" id="IPR047194">
    <property type="entry name" value="CwlT-like_lysozyme"/>
</dbReference>
<proteinExistence type="inferred from homology"/>
<feature type="transmembrane region" description="Helical" evidence="6">
    <location>
        <begin position="33"/>
        <end position="55"/>
    </location>
</feature>
<dbReference type="InterPro" id="IPR038765">
    <property type="entry name" value="Papain-like_cys_pep_sf"/>
</dbReference>
<evidence type="ECO:0000259" key="7">
    <source>
        <dbReference type="PROSITE" id="PS51935"/>
    </source>
</evidence>
<comment type="caution">
    <text evidence="8">The sequence shown here is derived from an EMBL/GenBank/DDBJ whole genome shotgun (WGS) entry which is preliminary data.</text>
</comment>
<keyword evidence="9" id="KW-1185">Reference proteome</keyword>
<organism evidence="8 9">
    <name type="scientific">Candidatus Enterococcus courvalinii</name>
    <dbReference type="NCBI Taxonomy" id="2815329"/>
    <lineage>
        <taxon>Bacteria</taxon>
        <taxon>Bacillati</taxon>
        <taxon>Bacillota</taxon>
        <taxon>Bacilli</taxon>
        <taxon>Lactobacillales</taxon>
        <taxon>Enterococcaceae</taxon>
        <taxon>Enterococcus</taxon>
    </lineage>
</organism>
<dbReference type="Pfam" id="PF00877">
    <property type="entry name" value="NLPC_P60"/>
    <property type="match status" value="1"/>
</dbReference>
<dbReference type="Proteomes" id="UP000664832">
    <property type="component" value="Unassembled WGS sequence"/>
</dbReference>
<feature type="domain" description="NlpC/P60" evidence="7">
    <location>
        <begin position="258"/>
        <end position="383"/>
    </location>
</feature>
<evidence type="ECO:0000256" key="2">
    <source>
        <dbReference type="ARBA" id="ARBA00007074"/>
    </source>
</evidence>
<dbReference type="Gene3D" id="1.10.530.10">
    <property type="match status" value="1"/>
</dbReference>
<evidence type="ECO:0000256" key="3">
    <source>
        <dbReference type="ARBA" id="ARBA00022670"/>
    </source>
</evidence>
<gene>
    <name evidence="8" type="ORF">JZO71_04030</name>
</gene>
<keyword evidence="4" id="KW-0378">Hydrolase</keyword>
<evidence type="ECO:0000256" key="1">
    <source>
        <dbReference type="ARBA" id="ARBA00004241"/>
    </source>
</evidence>
<dbReference type="SUPFAM" id="SSF54001">
    <property type="entry name" value="Cysteine proteinases"/>
    <property type="match status" value="1"/>
</dbReference>
<accession>A0ABS3HYE8</accession>